<gene>
    <name evidence="1" type="ORF">QRX50_47090</name>
</gene>
<proteinExistence type="predicted"/>
<evidence type="ECO:0000313" key="2">
    <source>
        <dbReference type="Proteomes" id="UP001236014"/>
    </source>
</evidence>
<accession>A0A9Y2MUE8</accession>
<protein>
    <submittedName>
        <fullName evidence="1">Uncharacterized protein</fullName>
    </submittedName>
</protein>
<dbReference type="EMBL" id="CP127294">
    <property type="protein sequence ID" value="WIX78821.1"/>
    <property type="molecule type" value="Genomic_DNA"/>
</dbReference>
<dbReference type="Proteomes" id="UP001236014">
    <property type="component" value="Chromosome"/>
</dbReference>
<dbReference type="AlphaFoldDB" id="A0A9Y2MUE8"/>
<reference evidence="1 2" key="1">
    <citation type="submission" date="2023-06" db="EMBL/GenBank/DDBJ databases">
        <authorList>
            <person name="Oyuntsetseg B."/>
            <person name="Kim S.B."/>
        </authorList>
    </citation>
    <scope>NUCLEOTIDE SEQUENCE [LARGE SCALE GENOMIC DNA]</scope>
    <source>
        <strain evidence="1 2">2-15</strain>
    </source>
</reference>
<name>A0A9Y2MUE8_9PSEU</name>
<dbReference type="RefSeq" id="WP_285969523.1">
    <property type="nucleotide sequence ID" value="NZ_CP127294.1"/>
</dbReference>
<keyword evidence="2" id="KW-1185">Reference proteome</keyword>
<evidence type="ECO:0000313" key="1">
    <source>
        <dbReference type="EMBL" id="WIX78821.1"/>
    </source>
</evidence>
<sequence>MTDMICDVPQHGVVAVGNGRDFAAHTVSTWTRTSIAAGALATGSVRAHVEVLRRISGNPGRAFLGGRLTAGDGARTRIEVGVSAFDAGGCGDAPTFPGALWSSPLIVGLPTEFAAAVVAGLTAGSPLPPGSLTADQAAFDFMCSSEPMFERAAAVLRAALGAKIAGFEPEKAVRAVVSGW</sequence>
<organism evidence="1 2">
    <name type="scientific">Amycolatopsis carbonis</name>
    <dbReference type="NCBI Taxonomy" id="715471"/>
    <lineage>
        <taxon>Bacteria</taxon>
        <taxon>Bacillati</taxon>
        <taxon>Actinomycetota</taxon>
        <taxon>Actinomycetes</taxon>
        <taxon>Pseudonocardiales</taxon>
        <taxon>Pseudonocardiaceae</taxon>
        <taxon>Amycolatopsis</taxon>
    </lineage>
</organism>
<dbReference type="KEGG" id="acab:QRX50_47090"/>